<evidence type="ECO:0000259" key="6">
    <source>
        <dbReference type="Pfam" id="PF00347"/>
    </source>
</evidence>
<dbReference type="GO" id="GO:0003735">
    <property type="term" value="F:structural constituent of ribosome"/>
    <property type="evidence" value="ECO:0007669"/>
    <property type="project" value="InterPro"/>
</dbReference>
<keyword evidence="5" id="KW-0687">Ribonucleoprotein</keyword>
<dbReference type="EMBL" id="UINC01007238">
    <property type="protein sequence ID" value="SVA32196.1"/>
    <property type="molecule type" value="Genomic_DNA"/>
</dbReference>
<proteinExistence type="inferred from homology"/>
<evidence type="ECO:0000256" key="3">
    <source>
        <dbReference type="ARBA" id="ARBA00022884"/>
    </source>
</evidence>
<dbReference type="InterPro" id="IPR000702">
    <property type="entry name" value="Ribosomal_uL6-like"/>
</dbReference>
<dbReference type="SUPFAM" id="SSF56053">
    <property type="entry name" value="Ribosomal protein L6"/>
    <property type="match status" value="2"/>
</dbReference>
<dbReference type="NCBIfam" id="TIGR03654">
    <property type="entry name" value="L6_bact"/>
    <property type="match status" value="1"/>
</dbReference>
<dbReference type="HAMAP" id="MF_01365_B">
    <property type="entry name" value="Ribosomal_uL6_B"/>
    <property type="match status" value="1"/>
</dbReference>
<dbReference type="PANTHER" id="PTHR11655:SF14">
    <property type="entry name" value="LARGE RIBOSOMAL SUBUNIT PROTEIN UL6M"/>
    <property type="match status" value="1"/>
</dbReference>
<dbReference type="GO" id="GO:0019843">
    <property type="term" value="F:rRNA binding"/>
    <property type="evidence" value="ECO:0007669"/>
    <property type="project" value="UniProtKB-KW"/>
</dbReference>
<comment type="similarity">
    <text evidence="1">Belongs to the universal ribosomal protein uL6 family.</text>
</comment>
<dbReference type="InterPro" id="IPR020040">
    <property type="entry name" value="Ribosomal_uL6_a/b-dom"/>
</dbReference>
<dbReference type="Pfam" id="PF00347">
    <property type="entry name" value="Ribosomal_L6"/>
    <property type="match status" value="2"/>
</dbReference>
<gene>
    <name evidence="7" type="ORF">METZ01_LOCUS85050</name>
</gene>
<dbReference type="GO" id="GO:0022625">
    <property type="term" value="C:cytosolic large ribosomal subunit"/>
    <property type="evidence" value="ECO:0007669"/>
    <property type="project" value="TreeGrafter"/>
</dbReference>
<evidence type="ECO:0000313" key="7">
    <source>
        <dbReference type="EMBL" id="SVA32196.1"/>
    </source>
</evidence>
<keyword evidence="3" id="KW-0694">RNA-binding</keyword>
<feature type="domain" description="Large ribosomal subunit protein uL6 alpha-beta" evidence="6">
    <location>
        <begin position="12"/>
        <end position="82"/>
    </location>
</feature>
<evidence type="ECO:0000256" key="5">
    <source>
        <dbReference type="ARBA" id="ARBA00023274"/>
    </source>
</evidence>
<dbReference type="InterPro" id="IPR036789">
    <property type="entry name" value="Ribosomal_uL6-like_a/b-dom_sf"/>
</dbReference>
<dbReference type="InterPro" id="IPR019906">
    <property type="entry name" value="Ribosomal_uL6_bac-type"/>
</dbReference>
<feature type="domain" description="Large ribosomal subunit protein uL6 alpha-beta" evidence="6">
    <location>
        <begin position="90"/>
        <end position="164"/>
    </location>
</feature>
<reference evidence="7" key="1">
    <citation type="submission" date="2018-05" db="EMBL/GenBank/DDBJ databases">
        <authorList>
            <person name="Lanie J.A."/>
            <person name="Ng W.-L."/>
            <person name="Kazmierczak K.M."/>
            <person name="Andrzejewski T.M."/>
            <person name="Davidsen T.M."/>
            <person name="Wayne K.J."/>
            <person name="Tettelin H."/>
            <person name="Glass J.I."/>
            <person name="Rusch D."/>
            <person name="Podicherti R."/>
            <person name="Tsui H.-C.T."/>
            <person name="Winkler M.E."/>
        </authorList>
    </citation>
    <scope>NUCLEOTIDE SEQUENCE</scope>
</reference>
<dbReference type="Gene3D" id="3.90.930.12">
    <property type="entry name" value="Ribosomal protein L6, alpha-beta domain"/>
    <property type="match status" value="2"/>
</dbReference>
<name>A0A381UVN8_9ZZZZ</name>
<dbReference type="GO" id="GO:0002181">
    <property type="term" value="P:cytoplasmic translation"/>
    <property type="evidence" value="ECO:0007669"/>
    <property type="project" value="TreeGrafter"/>
</dbReference>
<dbReference type="AlphaFoldDB" id="A0A381UVN8"/>
<protein>
    <recommendedName>
        <fullName evidence="6">Large ribosomal subunit protein uL6 alpha-beta domain-containing protein</fullName>
    </recommendedName>
</protein>
<dbReference type="FunFam" id="3.90.930.12:FF:000002">
    <property type="entry name" value="50S ribosomal protein L6"/>
    <property type="match status" value="1"/>
</dbReference>
<evidence type="ECO:0000256" key="4">
    <source>
        <dbReference type="ARBA" id="ARBA00022980"/>
    </source>
</evidence>
<evidence type="ECO:0000256" key="1">
    <source>
        <dbReference type="ARBA" id="ARBA00009356"/>
    </source>
</evidence>
<evidence type="ECO:0000256" key="2">
    <source>
        <dbReference type="ARBA" id="ARBA00022730"/>
    </source>
</evidence>
<keyword evidence="4" id="KW-0689">Ribosomal protein</keyword>
<dbReference type="PIRSF" id="PIRSF002162">
    <property type="entry name" value="Ribosomal_L6"/>
    <property type="match status" value="1"/>
</dbReference>
<keyword evidence="2" id="KW-0699">rRNA-binding</keyword>
<sequence length="180" mass="19381">MSRIGNQPIELPEDVDIQIEGSGVTVKGPRGQLSNSFNSDIAIEESDGVIKVSRPSDESEHKAFHGLTRSLIANMVTGVSEGFEKDLELVGVGYRVQQTGKGVTLSVMLSHSVAIEPPEGVTLEVEDNNKIKVSGIDKQAVGQLAAEIRKVRPPNVYTGKGIRYAGEYVRIKPGKSARRA</sequence>
<organism evidence="7">
    <name type="scientific">marine metagenome</name>
    <dbReference type="NCBI Taxonomy" id="408172"/>
    <lineage>
        <taxon>unclassified sequences</taxon>
        <taxon>metagenomes</taxon>
        <taxon>ecological metagenomes</taxon>
    </lineage>
</organism>
<dbReference type="FunFam" id="3.90.930.12:FF:000001">
    <property type="entry name" value="50S ribosomal protein L6"/>
    <property type="match status" value="1"/>
</dbReference>
<accession>A0A381UVN8</accession>
<dbReference type="PANTHER" id="PTHR11655">
    <property type="entry name" value="60S/50S RIBOSOMAL PROTEIN L6/L9"/>
    <property type="match status" value="1"/>
</dbReference>
<dbReference type="PRINTS" id="PR00059">
    <property type="entry name" value="RIBOSOMALL6"/>
</dbReference>